<dbReference type="OrthoDB" id="2512803at2"/>
<reference evidence="1 2" key="2">
    <citation type="journal article" date="2016" name="Sci. Rep.">
        <title>A novel serine protease, Sep1, from Bacillus firmus DS-1 has nematicidal activity and degrades multiple intestinal-associated nematode proteins.</title>
        <authorList>
            <person name="Geng C."/>
            <person name="Nie X."/>
            <person name="Tang Z."/>
            <person name="Zhang Y."/>
            <person name="Lin J."/>
            <person name="Sun M."/>
            <person name="Peng D."/>
        </authorList>
    </citation>
    <scope>NUCLEOTIDE SEQUENCE [LARGE SCALE GENOMIC DNA]</scope>
    <source>
        <strain evidence="1 2">DS1</strain>
    </source>
</reference>
<evidence type="ECO:0000313" key="1">
    <source>
        <dbReference type="EMBL" id="EWG09366.1"/>
    </source>
</evidence>
<organism evidence="1 2">
    <name type="scientific">Cytobacillus firmus DS1</name>
    <dbReference type="NCBI Taxonomy" id="1307436"/>
    <lineage>
        <taxon>Bacteria</taxon>
        <taxon>Bacillati</taxon>
        <taxon>Bacillota</taxon>
        <taxon>Bacilli</taxon>
        <taxon>Bacillales</taxon>
        <taxon>Bacillaceae</taxon>
        <taxon>Cytobacillus</taxon>
    </lineage>
</organism>
<dbReference type="SUPFAM" id="SSF52540">
    <property type="entry name" value="P-loop containing nucleoside triphosphate hydrolases"/>
    <property type="match status" value="1"/>
</dbReference>
<dbReference type="PATRIC" id="fig|1307436.3.peg.4225"/>
<dbReference type="Proteomes" id="UP000019270">
    <property type="component" value="Unassembled WGS sequence"/>
</dbReference>
<dbReference type="EMBL" id="APVL01000018">
    <property type="protein sequence ID" value="EWG09366.1"/>
    <property type="molecule type" value="Genomic_DNA"/>
</dbReference>
<protein>
    <recommendedName>
        <fullName evidence="3">CobQ/CobB/MinD/ParA nucleotide binding domain-containing protein</fullName>
    </recommendedName>
</protein>
<comment type="caution">
    <text evidence="1">The sequence shown here is derived from an EMBL/GenBank/DDBJ whole genome shotgun (WGS) entry which is preliminary data.</text>
</comment>
<name>W7L1F9_CYTFI</name>
<evidence type="ECO:0008006" key="3">
    <source>
        <dbReference type="Google" id="ProtNLM"/>
    </source>
</evidence>
<proteinExistence type="predicted"/>
<dbReference type="AlphaFoldDB" id="W7L1F9"/>
<sequence>MKVATLSNHVDYIQIIEGQLQSEVIKLSSVDELDKLKCDALLVDQEFVDFSSIIDFRDVQPSIKTILLVDSPLNETQKRICNAQRIVPFYKENSRDEFKQLILQEWLEHIVKQNQNVISISGTHSQSGVTQTALSLGVALRELNYKVCVIGLNFYNPGEIIGFPSEFSFDSIYHSVSNHLFDAEGLKKQLIEIHGIQYLVGNRNFLKKNKYHPEPIHSLINIVKEEYDFVILDLGSIYDTSGALAGIMASGTKILVANQDEYSIRNFNRWFDQFLSPIGIQKEDLLMVVNRFDPIHLIKPKKIEEETGVTLFEKIPLIPVDGSDGVLYNYYVKSYNRFFNRMAKGITTLPTEKKKKSFFSFAR</sequence>
<gene>
    <name evidence="1" type="ORF">PBF_19758</name>
</gene>
<dbReference type="Gene3D" id="3.40.50.300">
    <property type="entry name" value="P-loop containing nucleotide triphosphate hydrolases"/>
    <property type="match status" value="1"/>
</dbReference>
<evidence type="ECO:0000313" key="2">
    <source>
        <dbReference type="Proteomes" id="UP000019270"/>
    </source>
</evidence>
<dbReference type="eggNOG" id="COG0455">
    <property type="taxonomic scope" value="Bacteria"/>
</dbReference>
<dbReference type="RefSeq" id="WP_035332131.1">
    <property type="nucleotide sequence ID" value="NZ_APVL01000018.1"/>
</dbReference>
<dbReference type="InterPro" id="IPR027417">
    <property type="entry name" value="P-loop_NTPase"/>
</dbReference>
<reference evidence="2" key="1">
    <citation type="submission" date="2013-03" db="EMBL/GenBank/DDBJ databases">
        <title>Draft genome sequence of Bacillus firmus DS1.</title>
        <authorList>
            <person name="Peng D."/>
            <person name="Zhu L."/>
            <person name="Sun M."/>
        </authorList>
    </citation>
    <scope>NUCLEOTIDE SEQUENCE [LARGE SCALE GENOMIC DNA]</scope>
    <source>
        <strain evidence="2">DS1</strain>
    </source>
</reference>
<accession>W7L1F9</accession>